<feature type="domain" description="FAD dependent oxidoreductase" evidence="2">
    <location>
        <begin position="32"/>
        <end position="383"/>
    </location>
</feature>
<comment type="caution">
    <text evidence="3">The sequence shown here is derived from an EMBL/GenBank/DDBJ whole genome shotgun (WGS) entry which is preliminary data.</text>
</comment>
<sequence length="427" mass="47153">MPGFAGFEDSLWTKTAISAPEYRTLEGTADYDVVIVGAGFTGLSTALAMVEKGSRVAVIDSHEPGWGASGRNGGQIIPGLKWDPHQLVEKLGEHQGRKVFEFAKSSSNKAIDIIKRHELDCDLHDQGWLQAVHNASARESALKRAEQWREHGVDVEELSEAEAARSIGSDFYKSAFLYPNAGTIQPLSFARELARTIIEKGGHVYQNAPAKDISKRQGRWQVTTNTGILNADKVVVATNGYSDDLIPDLRKSIVDLTSFIVATKPLSAEAQRTIFPGRQGCSDTRRVLTYMRMDDAGRLLLGGRGSYADPASAKSFRDVEHKLDRIFPQLKGTEWESRWFGRFAVTPDFLPHLHEPEPGLICMLGYSGRGVAMGTAIGQPLAQYLIDGNQEGLPLPITTHKAIPFYSMRRLGIVAMTNWYRLLDLWG</sequence>
<organism evidence="3 4">
    <name type="scientific">Halomonas gemina</name>
    <dbReference type="NCBI Taxonomy" id="2945105"/>
    <lineage>
        <taxon>Bacteria</taxon>
        <taxon>Pseudomonadati</taxon>
        <taxon>Pseudomonadota</taxon>
        <taxon>Gammaproteobacteria</taxon>
        <taxon>Oceanospirillales</taxon>
        <taxon>Halomonadaceae</taxon>
        <taxon>Halomonas</taxon>
    </lineage>
</organism>
<dbReference type="PANTHER" id="PTHR13847">
    <property type="entry name" value="SARCOSINE DEHYDROGENASE-RELATED"/>
    <property type="match status" value="1"/>
</dbReference>
<dbReference type="PANTHER" id="PTHR13847:SF281">
    <property type="entry name" value="FAD DEPENDENT OXIDOREDUCTASE DOMAIN-CONTAINING PROTEIN"/>
    <property type="match status" value="1"/>
</dbReference>
<evidence type="ECO:0000313" key="3">
    <source>
        <dbReference type="EMBL" id="MCL7941505.1"/>
    </source>
</evidence>
<proteinExistence type="predicted"/>
<dbReference type="InterPro" id="IPR006076">
    <property type="entry name" value="FAD-dep_OxRdtase"/>
</dbReference>
<keyword evidence="1" id="KW-0560">Oxidoreductase</keyword>
<evidence type="ECO:0000313" key="4">
    <source>
        <dbReference type="Proteomes" id="UP001165369"/>
    </source>
</evidence>
<dbReference type="Gene3D" id="3.50.50.60">
    <property type="entry name" value="FAD/NAD(P)-binding domain"/>
    <property type="match status" value="1"/>
</dbReference>
<dbReference type="Proteomes" id="UP001165369">
    <property type="component" value="Unassembled WGS sequence"/>
</dbReference>
<gene>
    <name evidence="3" type="ORF">M8009_14530</name>
</gene>
<evidence type="ECO:0000256" key="1">
    <source>
        <dbReference type="ARBA" id="ARBA00023002"/>
    </source>
</evidence>
<reference evidence="3" key="1">
    <citation type="submission" date="2022-05" db="EMBL/GenBank/DDBJ databases">
        <title>Halomonas geminus sp. nov. and Halomonas llamarensis sp. nov. isolated from high-altitude salars of the Atacama Desert.</title>
        <authorList>
            <person name="Hintersatz C."/>
            <person name="Rojas L.A."/>
            <person name="Wei T.-S."/>
            <person name="Kutschke S."/>
            <person name="Lehmann F."/>
            <person name="Jain R."/>
            <person name="Pollmann K."/>
        </authorList>
    </citation>
    <scope>NUCLEOTIDE SEQUENCE</scope>
    <source>
        <strain evidence="3">ATCH28</strain>
    </source>
</reference>
<dbReference type="Gene3D" id="3.30.9.10">
    <property type="entry name" value="D-Amino Acid Oxidase, subunit A, domain 2"/>
    <property type="match status" value="1"/>
</dbReference>
<dbReference type="SUPFAM" id="SSF51905">
    <property type="entry name" value="FAD/NAD(P)-binding domain"/>
    <property type="match status" value="1"/>
</dbReference>
<dbReference type="EMBL" id="JAMJPK010000006">
    <property type="protein sequence ID" value="MCL7941505.1"/>
    <property type="molecule type" value="Genomic_DNA"/>
</dbReference>
<dbReference type="RefSeq" id="WP_250062440.1">
    <property type="nucleotide sequence ID" value="NZ_JAMJPK010000006.1"/>
</dbReference>
<dbReference type="InterPro" id="IPR036188">
    <property type="entry name" value="FAD/NAD-bd_sf"/>
</dbReference>
<dbReference type="PRINTS" id="PR00420">
    <property type="entry name" value="RNGMNOXGNASE"/>
</dbReference>
<protein>
    <submittedName>
        <fullName evidence="3">FAD-binding oxidoreductase</fullName>
    </submittedName>
</protein>
<name>A0ABT0T3K4_9GAMM</name>
<evidence type="ECO:0000259" key="2">
    <source>
        <dbReference type="Pfam" id="PF01266"/>
    </source>
</evidence>
<dbReference type="Pfam" id="PF01266">
    <property type="entry name" value="DAO"/>
    <property type="match status" value="1"/>
</dbReference>
<accession>A0ABT0T3K4</accession>
<keyword evidence="4" id="KW-1185">Reference proteome</keyword>